<sequence>MTRRMPARLLGTGLVLRPFSLEDEPLVAQALADAEIVHWALGAHLHRLPLGERAARWLRTRLAALSEGVPDFAIADPHTDDLTGYIGLRRIHNGNAEVGSWNAPWARGRGLAANATLTAAGWALAPTDHGGMGLHRVALHHCTNNPASCTVAAEAGLLFEGILRQATTDHTGTRYDSPLHARLATDPTPASAFPPPSVRPVAGASLMTPEYLTLIVKGGDQVHHQVRPTDRAPNRCGRRTVPRWPTRAGAGQPPTIPRPSSCTPTSQAREPSR</sequence>
<reference evidence="3 4" key="1">
    <citation type="submission" date="2022-10" db="EMBL/GenBank/DDBJ databases">
        <title>The complete genomes of actinobacterial strains from the NBC collection.</title>
        <authorList>
            <person name="Joergensen T.S."/>
            <person name="Alvarez Arevalo M."/>
            <person name="Sterndorff E.B."/>
            <person name="Faurdal D."/>
            <person name="Vuksanovic O."/>
            <person name="Mourched A.-S."/>
            <person name="Charusanti P."/>
            <person name="Shaw S."/>
            <person name="Blin K."/>
            <person name="Weber T."/>
        </authorList>
    </citation>
    <scope>NUCLEOTIDE SEQUENCE [LARGE SCALE GENOMIC DNA]</scope>
    <source>
        <strain evidence="3 4">NBC_00156</strain>
    </source>
</reference>
<name>A0ABZ1KYC7_STRAH</name>
<organism evidence="3 4">
    <name type="scientific">Streptomyces achromogenes</name>
    <dbReference type="NCBI Taxonomy" id="67255"/>
    <lineage>
        <taxon>Bacteria</taxon>
        <taxon>Bacillati</taxon>
        <taxon>Actinomycetota</taxon>
        <taxon>Actinomycetes</taxon>
        <taxon>Kitasatosporales</taxon>
        <taxon>Streptomycetaceae</taxon>
        <taxon>Streptomyces</taxon>
    </lineage>
</organism>
<accession>A0ABZ1KYC7</accession>
<dbReference type="InterPro" id="IPR016181">
    <property type="entry name" value="Acyl_CoA_acyltransferase"/>
</dbReference>
<dbReference type="InterPro" id="IPR000182">
    <property type="entry name" value="GNAT_dom"/>
</dbReference>
<evidence type="ECO:0000313" key="4">
    <source>
        <dbReference type="Proteomes" id="UP001622557"/>
    </source>
</evidence>
<dbReference type="EMBL" id="CP108164">
    <property type="protein sequence ID" value="WTQ85577.1"/>
    <property type="molecule type" value="Genomic_DNA"/>
</dbReference>
<evidence type="ECO:0000259" key="2">
    <source>
        <dbReference type="Pfam" id="PF13302"/>
    </source>
</evidence>
<gene>
    <name evidence="3" type="ORF">OG350_37215</name>
</gene>
<dbReference type="PANTHER" id="PTHR43441">
    <property type="entry name" value="RIBOSOMAL-PROTEIN-SERINE ACETYLTRANSFERASE"/>
    <property type="match status" value="1"/>
</dbReference>
<protein>
    <submittedName>
        <fullName evidence="3">GNAT family N-acetyltransferase</fullName>
    </submittedName>
</protein>
<dbReference type="Proteomes" id="UP001622557">
    <property type="component" value="Chromosome"/>
</dbReference>
<dbReference type="Pfam" id="PF13302">
    <property type="entry name" value="Acetyltransf_3"/>
    <property type="match status" value="1"/>
</dbReference>
<feature type="compositionally biased region" description="Basic and acidic residues" evidence="1">
    <location>
        <begin position="222"/>
        <end position="233"/>
    </location>
</feature>
<feature type="compositionally biased region" description="Polar residues" evidence="1">
    <location>
        <begin position="258"/>
        <end position="273"/>
    </location>
</feature>
<dbReference type="GeneID" id="97286205"/>
<evidence type="ECO:0000313" key="3">
    <source>
        <dbReference type="EMBL" id="WTQ85577.1"/>
    </source>
</evidence>
<keyword evidence="4" id="KW-1185">Reference proteome</keyword>
<dbReference type="InterPro" id="IPR051908">
    <property type="entry name" value="Ribosomal_N-acetyltransferase"/>
</dbReference>
<evidence type="ECO:0000256" key="1">
    <source>
        <dbReference type="SAM" id="MobiDB-lite"/>
    </source>
</evidence>
<dbReference type="PANTHER" id="PTHR43441:SF10">
    <property type="entry name" value="ACETYLTRANSFERASE"/>
    <property type="match status" value="1"/>
</dbReference>
<feature type="region of interest" description="Disordered" evidence="1">
    <location>
        <begin position="222"/>
        <end position="273"/>
    </location>
</feature>
<proteinExistence type="predicted"/>
<feature type="domain" description="N-acetyltransferase" evidence="2">
    <location>
        <begin position="14"/>
        <end position="157"/>
    </location>
</feature>
<dbReference type="Gene3D" id="3.40.630.30">
    <property type="match status" value="1"/>
</dbReference>
<dbReference type="RefSeq" id="WP_405454315.1">
    <property type="nucleotide sequence ID" value="NZ_CP108164.1"/>
</dbReference>
<dbReference type="SUPFAM" id="SSF55729">
    <property type="entry name" value="Acyl-CoA N-acyltransferases (Nat)"/>
    <property type="match status" value="1"/>
</dbReference>